<evidence type="ECO:0000313" key="1">
    <source>
        <dbReference type="EMBL" id="DAG06385.1"/>
    </source>
</evidence>
<sequence length="50" mass="5907">MYTTHTLLGDLSLEINHKYGFSSSRADDRVAKIMQNSFNITKRQWNKQNF</sequence>
<protein>
    <submittedName>
        <fullName evidence="1">Uncharacterized protein</fullName>
    </submittedName>
</protein>
<accession>A0A8S5VHY5</accession>
<reference evidence="1" key="1">
    <citation type="journal article" date="2021" name="Proc. Natl. Acad. Sci. U.S.A.">
        <title>A Catalog of Tens of Thousands of Viruses from Human Metagenomes Reveals Hidden Associations with Chronic Diseases.</title>
        <authorList>
            <person name="Tisza M.J."/>
            <person name="Buck C.B."/>
        </authorList>
    </citation>
    <scope>NUCLEOTIDE SEQUENCE</scope>
    <source>
        <strain evidence="1">Cthu813</strain>
    </source>
</reference>
<proteinExistence type="predicted"/>
<dbReference type="EMBL" id="BK016270">
    <property type="protein sequence ID" value="DAG06385.1"/>
    <property type="molecule type" value="Genomic_DNA"/>
</dbReference>
<organism evidence="1">
    <name type="scientific">Siphoviridae sp. cthu813</name>
    <dbReference type="NCBI Taxonomy" id="2825618"/>
    <lineage>
        <taxon>Viruses</taxon>
        <taxon>Duplodnaviria</taxon>
        <taxon>Heunggongvirae</taxon>
        <taxon>Uroviricota</taxon>
        <taxon>Caudoviricetes</taxon>
    </lineage>
</organism>
<name>A0A8S5VHY5_9CAUD</name>